<proteinExistence type="predicted"/>
<evidence type="ECO:0000313" key="2">
    <source>
        <dbReference type="Proteomes" id="UP001328107"/>
    </source>
</evidence>
<reference evidence="2" key="1">
    <citation type="submission" date="2022-10" db="EMBL/GenBank/DDBJ databases">
        <title>Genome assembly of Pristionchus species.</title>
        <authorList>
            <person name="Yoshida K."/>
            <person name="Sommer R.J."/>
        </authorList>
    </citation>
    <scope>NUCLEOTIDE SEQUENCE [LARGE SCALE GENOMIC DNA]</scope>
    <source>
        <strain evidence="2">RS5460</strain>
    </source>
</reference>
<sequence length="76" mass="9036">ENWRWNLLYAIRLSGLPQCCPRRTIQWEHRQRRAGTSSESKSKKIWGPFGISFGRQITIGNIHIHRLRCLLIHVEK</sequence>
<dbReference type="Proteomes" id="UP001328107">
    <property type="component" value="Unassembled WGS sequence"/>
</dbReference>
<evidence type="ECO:0000313" key="1">
    <source>
        <dbReference type="EMBL" id="GMR40985.1"/>
    </source>
</evidence>
<name>A0AAN5CDE8_9BILA</name>
<organism evidence="1 2">
    <name type="scientific">Pristionchus mayeri</name>
    <dbReference type="NCBI Taxonomy" id="1317129"/>
    <lineage>
        <taxon>Eukaryota</taxon>
        <taxon>Metazoa</taxon>
        <taxon>Ecdysozoa</taxon>
        <taxon>Nematoda</taxon>
        <taxon>Chromadorea</taxon>
        <taxon>Rhabditida</taxon>
        <taxon>Rhabditina</taxon>
        <taxon>Diplogasteromorpha</taxon>
        <taxon>Diplogasteroidea</taxon>
        <taxon>Neodiplogasteridae</taxon>
        <taxon>Pristionchus</taxon>
    </lineage>
</organism>
<gene>
    <name evidence="1" type="ORF">PMAYCL1PPCAC_11180</name>
</gene>
<dbReference type="EMBL" id="BTRK01000003">
    <property type="protein sequence ID" value="GMR40985.1"/>
    <property type="molecule type" value="Genomic_DNA"/>
</dbReference>
<feature type="non-terminal residue" evidence="1">
    <location>
        <position position="1"/>
    </location>
</feature>
<accession>A0AAN5CDE8</accession>
<protein>
    <submittedName>
        <fullName evidence="1">Uncharacterized protein</fullName>
    </submittedName>
</protein>
<comment type="caution">
    <text evidence="1">The sequence shown here is derived from an EMBL/GenBank/DDBJ whole genome shotgun (WGS) entry which is preliminary data.</text>
</comment>
<dbReference type="AlphaFoldDB" id="A0AAN5CDE8"/>
<keyword evidence="2" id="KW-1185">Reference proteome</keyword>